<comment type="catalytic activity">
    <reaction evidence="6">
        <text>P(1),P(4)-bis(5'-adenosyl) tetraphosphate + H2O = 2 ADP + 2 H(+)</text>
        <dbReference type="Rhea" id="RHEA:24252"/>
        <dbReference type="ChEBI" id="CHEBI:15377"/>
        <dbReference type="ChEBI" id="CHEBI:15378"/>
        <dbReference type="ChEBI" id="CHEBI:58141"/>
        <dbReference type="ChEBI" id="CHEBI:456216"/>
        <dbReference type="EC" id="3.6.1.41"/>
    </reaction>
</comment>
<dbReference type="InterPro" id="IPR006674">
    <property type="entry name" value="HD_domain"/>
</dbReference>
<protein>
    <recommendedName>
        <fullName evidence="1">bis(5'-nucleosyl)-tetraphosphatase (symmetrical)</fullName>
        <ecNumber evidence="1">3.6.1.41</ecNumber>
    </recommendedName>
</protein>
<dbReference type="HOGENOM" id="CLU_089580_1_2_9"/>
<dbReference type="Proteomes" id="UP000003490">
    <property type="component" value="Unassembled WGS sequence"/>
</dbReference>
<evidence type="ECO:0000313" key="11">
    <source>
        <dbReference type="Proteomes" id="UP000220611"/>
    </source>
</evidence>
<evidence type="ECO:0000256" key="4">
    <source>
        <dbReference type="ARBA" id="ARBA00022801"/>
    </source>
</evidence>
<dbReference type="Pfam" id="PF01966">
    <property type="entry name" value="HD"/>
    <property type="match status" value="1"/>
</dbReference>
<dbReference type="InterPro" id="IPR005249">
    <property type="entry name" value="YqeK"/>
</dbReference>
<evidence type="ECO:0000256" key="6">
    <source>
        <dbReference type="ARBA" id="ARBA00049417"/>
    </source>
</evidence>
<reference evidence="9 11" key="3">
    <citation type="submission" date="2017-07" db="EMBL/GenBank/DDBJ databases">
        <title>Prevalence of linear plasmids in Cutibacterium (Propionibacterium) acnes isolates obtained from prostatic tissue.</title>
        <authorList>
            <person name="Davidsson S."/>
            <person name="Carlsson J."/>
            <person name="Molling P."/>
            <person name="Andren O."/>
            <person name="Andersson S.-O."/>
            <person name="Brzuszkiewicz E."/>
            <person name="Poehlein A."/>
            <person name="Al-Zeer M."/>
            <person name="Brinkmann V."/>
            <person name="Scavenius C."/>
            <person name="Nazipi S."/>
            <person name="Soderquist B."/>
            <person name="Bruggemann H."/>
        </authorList>
    </citation>
    <scope>NUCLEOTIDE SEQUENCE [LARGE SCALE GENOMIC DNA]</scope>
    <source>
        <strain evidence="9 11">DSM 753</strain>
    </source>
</reference>
<dbReference type="GO" id="GO:0008803">
    <property type="term" value="F:bis(5'-nucleosyl)-tetraphosphatase (symmetrical) activity"/>
    <property type="evidence" value="ECO:0007669"/>
    <property type="project" value="UniProtKB-EC"/>
</dbReference>
<dbReference type="EC" id="3.6.1.41" evidence="1"/>
<organism evidence="8 10">
    <name type="scientific">[Clostridium] leptum DSM 753</name>
    <dbReference type="NCBI Taxonomy" id="428125"/>
    <lineage>
        <taxon>Bacteria</taxon>
        <taxon>Bacillati</taxon>
        <taxon>Bacillota</taxon>
        <taxon>Clostridia</taxon>
        <taxon>Eubacteriales</taxon>
        <taxon>Oscillospiraceae</taxon>
        <taxon>Oscillospiraceae incertae sedis</taxon>
    </lineage>
</organism>
<evidence type="ECO:0000313" key="10">
    <source>
        <dbReference type="Proteomes" id="UP000003490"/>
    </source>
</evidence>
<sequence length="190" mass="21854">MTVEDCKKIIRKRLGDYRYQHSVNVSKCAADLAEKYGADPHKAKIAGILHDATKETPYPEQLQMMERYGILLSDIEKQAPKLWHAVSGACFMEYELGIEDEDILNAVRYHTTARKGMTTLEKVIYIADFISAERDYPGVDELRRASRESLERVMLEGLSFSMCDLSKRKMLIHPNTFEAYNEILLAMKKE</sequence>
<keyword evidence="5" id="KW-0408">Iron</keyword>
<keyword evidence="3" id="KW-0547">Nucleotide-binding</keyword>
<evidence type="ECO:0000259" key="7">
    <source>
        <dbReference type="PROSITE" id="PS51831"/>
    </source>
</evidence>
<dbReference type="InterPro" id="IPR051094">
    <property type="entry name" value="Diverse_Catalytic_Enzymes"/>
</dbReference>
<gene>
    <name evidence="9" type="ORF">CH238_01260</name>
    <name evidence="8" type="ORF">CLOLEP_03287</name>
</gene>
<dbReference type="NCBIfam" id="TIGR00277">
    <property type="entry name" value="HDIG"/>
    <property type="match status" value="1"/>
</dbReference>
<dbReference type="NCBIfam" id="TIGR00488">
    <property type="entry name" value="bis(5'-nucleosyl)-tetraphosphatase (symmetrical) YqeK"/>
    <property type="match status" value="1"/>
</dbReference>
<dbReference type="AlphaFoldDB" id="A7VXG2"/>
<accession>A7VXG2</accession>
<feature type="domain" description="HD" evidence="7">
    <location>
        <begin position="18"/>
        <end position="133"/>
    </location>
</feature>
<proteinExistence type="predicted"/>
<dbReference type="InterPro" id="IPR006675">
    <property type="entry name" value="HDIG_dom"/>
</dbReference>
<evidence type="ECO:0000256" key="2">
    <source>
        <dbReference type="ARBA" id="ARBA00022723"/>
    </source>
</evidence>
<reference evidence="8 10" key="1">
    <citation type="submission" date="2007-08" db="EMBL/GenBank/DDBJ databases">
        <title>Draft genome sequence of Clostridium leptum (DSM 753).</title>
        <authorList>
            <person name="Sudarsanam P."/>
            <person name="Ley R."/>
            <person name="Guruge J."/>
            <person name="Turnbaugh P.J."/>
            <person name="Mahowald M."/>
            <person name="Liep D."/>
            <person name="Gordon J."/>
        </authorList>
    </citation>
    <scope>NUCLEOTIDE SEQUENCE [LARGE SCALE GENOMIC DNA]</scope>
    <source>
        <strain evidence="8 10">DSM 753</strain>
    </source>
</reference>
<dbReference type="Gene3D" id="1.10.3210.10">
    <property type="entry name" value="Hypothetical protein af1432"/>
    <property type="match status" value="1"/>
</dbReference>
<dbReference type="Proteomes" id="UP000220611">
    <property type="component" value="Unassembled WGS sequence"/>
</dbReference>
<evidence type="ECO:0000313" key="9">
    <source>
        <dbReference type="EMBL" id="PEQ26090.1"/>
    </source>
</evidence>
<evidence type="ECO:0000256" key="5">
    <source>
        <dbReference type="ARBA" id="ARBA00023004"/>
    </source>
</evidence>
<dbReference type="OrthoDB" id="5295945at2"/>
<evidence type="ECO:0000256" key="3">
    <source>
        <dbReference type="ARBA" id="ARBA00022741"/>
    </source>
</evidence>
<dbReference type="EMBL" id="NOXF01000001">
    <property type="protein sequence ID" value="PEQ26090.1"/>
    <property type="molecule type" value="Genomic_DNA"/>
</dbReference>
<dbReference type="CDD" id="cd00077">
    <property type="entry name" value="HDc"/>
    <property type="match status" value="1"/>
</dbReference>
<dbReference type="InterPro" id="IPR003607">
    <property type="entry name" value="HD/PDEase_dom"/>
</dbReference>
<keyword evidence="4 8" id="KW-0378">Hydrolase</keyword>
<reference evidence="8 10" key="2">
    <citation type="submission" date="2007-08" db="EMBL/GenBank/DDBJ databases">
        <authorList>
            <person name="Fulton L."/>
            <person name="Clifton S."/>
            <person name="Fulton B."/>
            <person name="Xu J."/>
            <person name="Minx P."/>
            <person name="Pepin K.H."/>
            <person name="Johnson M."/>
            <person name="Thiruvilangam P."/>
            <person name="Bhonagiri V."/>
            <person name="Nash W.E."/>
            <person name="Wang C."/>
            <person name="Mardis E.R."/>
            <person name="Wilson R.K."/>
        </authorList>
    </citation>
    <scope>NUCLEOTIDE SEQUENCE [LARGE SCALE GENOMIC DNA]</scope>
    <source>
        <strain evidence="8 10">DSM 753</strain>
    </source>
</reference>
<keyword evidence="2" id="KW-0479">Metal-binding</keyword>
<dbReference type="EMBL" id="ABCB02000020">
    <property type="protein sequence ID" value="EDO60459.1"/>
    <property type="molecule type" value="Genomic_DNA"/>
</dbReference>
<comment type="caution">
    <text evidence="8">The sequence shown here is derived from an EMBL/GenBank/DDBJ whole genome shotgun (WGS) entry which is preliminary data.</text>
</comment>
<dbReference type="GO" id="GO:0046872">
    <property type="term" value="F:metal ion binding"/>
    <property type="evidence" value="ECO:0007669"/>
    <property type="project" value="UniProtKB-KW"/>
</dbReference>
<evidence type="ECO:0000313" key="8">
    <source>
        <dbReference type="EMBL" id="EDO60459.1"/>
    </source>
</evidence>
<name>A7VXG2_9FIRM</name>
<dbReference type="eggNOG" id="COG1713">
    <property type="taxonomic scope" value="Bacteria"/>
</dbReference>
<dbReference type="SUPFAM" id="SSF109604">
    <property type="entry name" value="HD-domain/PDEase-like"/>
    <property type="match status" value="1"/>
</dbReference>
<keyword evidence="11" id="KW-1185">Reference proteome</keyword>
<dbReference type="PANTHER" id="PTHR35795">
    <property type="entry name" value="SLR1885 PROTEIN"/>
    <property type="match status" value="1"/>
</dbReference>
<evidence type="ECO:0000256" key="1">
    <source>
        <dbReference type="ARBA" id="ARBA00012506"/>
    </source>
</evidence>
<dbReference type="PROSITE" id="PS51831">
    <property type="entry name" value="HD"/>
    <property type="match status" value="1"/>
</dbReference>
<dbReference type="PANTHER" id="PTHR35795:SF1">
    <property type="entry name" value="BIS(5'-NUCLEOSYL)-TETRAPHOSPHATASE, SYMMETRICAL"/>
    <property type="match status" value="1"/>
</dbReference>
<dbReference type="GO" id="GO:0000166">
    <property type="term" value="F:nucleotide binding"/>
    <property type="evidence" value="ECO:0007669"/>
    <property type="project" value="UniProtKB-KW"/>
</dbReference>
<dbReference type="SMART" id="SM00471">
    <property type="entry name" value="HDc"/>
    <property type="match status" value="1"/>
</dbReference>